<dbReference type="EMBL" id="MGEH01000024">
    <property type="protein sequence ID" value="OGL78806.1"/>
    <property type="molecule type" value="Genomic_DNA"/>
</dbReference>
<dbReference type="Proteomes" id="UP000176603">
    <property type="component" value="Unassembled WGS sequence"/>
</dbReference>
<dbReference type="GO" id="GO:0009103">
    <property type="term" value="P:lipopolysaccharide biosynthetic process"/>
    <property type="evidence" value="ECO:0007669"/>
    <property type="project" value="TreeGrafter"/>
</dbReference>
<evidence type="ECO:0000256" key="1">
    <source>
        <dbReference type="ARBA" id="ARBA00022679"/>
    </source>
</evidence>
<dbReference type="CDD" id="cd03801">
    <property type="entry name" value="GT4_PimA-like"/>
    <property type="match status" value="1"/>
</dbReference>
<comment type="caution">
    <text evidence="4">The sequence shown here is derived from an EMBL/GenBank/DDBJ whole genome shotgun (WGS) entry which is preliminary data.</text>
</comment>
<dbReference type="AlphaFoldDB" id="A0A1F7UKI8"/>
<name>A0A1F7UKI8_9BACT</name>
<proteinExistence type="predicted"/>
<dbReference type="InterPro" id="IPR028098">
    <property type="entry name" value="Glyco_trans_4-like_N"/>
</dbReference>
<dbReference type="PANTHER" id="PTHR46401:SF2">
    <property type="entry name" value="GLYCOSYLTRANSFERASE WBBK-RELATED"/>
    <property type="match status" value="1"/>
</dbReference>
<evidence type="ECO:0000313" key="5">
    <source>
        <dbReference type="Proteomes" id="UP000176603"/>
    </source>
</evidence>
<dbReference type="PANTHER" id="PTHR46401">
    <property type="entry name" value="GLYCOSYLTRANSFERASE WBBK-RELATED"/>
    <property type="match status" value="1"/>
</dbReference>
<gene>
    <name evidence="4" type="ORF">A3E39_01435</name>
</gene>
<accession>A0A1F7UKI8</accession>
<evidence type="ECO:0000313" key="4">
    <source>
        <dbReference type="EMBL" id="OGL78806.1"/>
    </source>
</evidence>
<feature type="domain" description="Glycosyltransferase subfamily 4-like N-terminal" evidence="3">
    <location>
        <begin position="16"/>
        <end position="173"/>
    </location>
</feature>
<dbReference type="Pfam" id="PF13439">
    <property type="entry name" value="Glyco_transf_4"/>
    <property type="match status" value="1"/>
</dbReference>
<organism evidence="4 5">
    <name type="scientific">Candidatus Uhrbacteria bacterium RIFCSPHIGHO2_12_FULL_60_25</name>
    <dbReference type="NCBI Taxonomy" id="1802399"/>
    <lineage>
        <taxon>Bacteria</taxon>
        <taxon>Candidatus Uhriibacteriota</taxon>
    </lineage>
</organism>
<evidence type="ECO:0008006" key="6">
    <source>
        <dbReference type="Google" id="ProtNLM"/>
    </source>
</evidence>
<dbReference type="STRING" id="1802399.A3E39_01435"/>
<keyword evidence="1" id="KW-0808">Transferase</keyword>
<evidence type="ECO:0000259" key="2">
    <source>
        <dbReference type="Pfam" id="PF00534"/>
    </source>
</evidence>
<dbReference type="Pfam" id="PF00534">
    <property type="entry name" value="Glycos_transf_1"/>
    <property type="match status" value="1"/>
</dbReference>
<reference evidence="4 5" key="1">
    <citation type="journal article" date="2016" name="Nat. Commun.">
        <title>Thousands of microbial genomes shed light on interconnected biogeochemical processes in an aquifer system.</title>
        <authorList>
            <person name="Anantharaman K."/>
            <person name="Brown C.T."/>
            <person name="Hug L.A."/>
            <person name="Sharon I."/>
            <person name="Castelle C.J."/>
            <person name="Probst A.J."/>
            <person name="Thomas B.C."/>
            <person name="Singh A."/>
            <person name="Wilkins M.J."/>
            <person name="Karaoz U."/>
            <person name="Brodie E.L."/>
            <person name="Williams K.H."/>
            <person name="Hubbard S.S."/>
            <person name="Banfield J.F."/>
        </authorList>
    </citation>
    <scope>NUCLEOTIDE SEQUENCE [LARGE SCALE GENOMIC DNA]</scope>
</reference>
<evidence type="ECO:0000259" key="3">
    <source>
        <dbReference type="Pfam" id="PF13439"/>
    </source>
</evidence>
<feature type="domain" description="Glycosyl transferase family 1" evidence="2">
    <location>
        <begin position="191"/>
        <end position="351"/>
    </location>
</feature>
<dbReference type="Gene3D" id="3.40.50.2000">
    <property type="entry name" value="Glycogen Phosphorylase B"/>
    <property type="match status" value="2"/>
</dbReference>
<protein>
    <recommendedName>
        <fullName evidence="6">Glycosyltransferase subfamily 4-like N-terminal domain-containing protein</fullName>
    </recommendedName>
</protein>
<dbReference type="InterPro" id="IPR001296">
    <property type="entry name" value="Glyco_trans_1"/>
</dbReference>
<dbReference type="GO" id="GO:0016757">
    <property type="term" value="F:glycosyltransferase activity"/>
    <property type="evidence" value="ECO:0007669"/>
    <property type="project" value="InterPro"/>
</dbReference>
<sequence>MTIVMVGHKGVPARSGGIERHVEELSAALVRLGARVVSYDRAWYVGEVPSPSGITRRVSYGVTTKHLDAITHTFTALVLSLRDKPDVIHMHGVGPSLLAPLARVLHPKARLVCTFHCIDRTHAKWGAFARIMLRAGEWFTCRFAHRTIAVSDALAAYCLDEYQCQPAVIPNGVRVPSVESHDALSSFGLEPNRYIAMVTRLIPHKNVHVAIGAYRALTERRPDLVKTYPLVIVGSGAFTSVYEQELKQLAEATPGVRLLGEQHGAALASLQANATAHLSIASSEGMSIALLEAICYGRPVIVSDIPENTEVTGTLAPNVIPNDVMSLAHAIETMLELSDAERNAMGEKLRERILVKHDWNEIAKTTLELYRELKQEPLECAVPVTAP</sequence>
<dbReference type="SUPFAM" id="SSF53756">
    <property type="entry name" value="UDP-Glycosyltransferase/glycogen phosphorylase"/>
    <property type="match status" value="1"/>
</dbReference>